<evidence type="ECO:0000256" key="1">
    <source>
        <dbReference type="SAM" id="Phobius"/>
    </source>
</evidence>
<protein>
    <submittedName>
        <fullName evidence="2">Uncharacterized protein</fullName>
    </submittedName>
</protein>
<accession>A0A0F9ECL9</accession>
<reference evidence="2" key="1">
    <citation type="journal article" date="2015" name="Nature">
        <title>Complex archaea that bridge the gap between prokaryotes and eukaryotes.</title>
        <authorList>
            <person name="Spang A."/>
            <person name="Saw J.H."/>
            <person name="Jorgensen S.L."/>
            <person name="Zaremba-Niedzwiedzka K."/>
            <person name="Martijn J."/>
            <person name="Lind A.E."/>
            <person name="van Eijk R."/>
            <person name="Schleper C."/>
            <person name="Guy L."/>
            <person name="Ettema T.J."/>
        </authorList>
    </citation>
    <scope>NUCLEOTIDE SEQUENCE</scope>
</reference>
<evidence type="ECO:0000313" key="2">
    <source>
        <dbReference type="EMBL" id="KKL71719.1"/>
    </source>
</evidence>
<dbReference type="AlphaFoldDB" id="A0A0F9ECL9"/>
<keyword evidence="1" id="KW-0812">Transmembrane</keyword>
<sequence length="83" mass="9373">MLRIPVNCMLSVVVKLTTLLEIKLTTLCLTHARHFAPRAPSTVRSSTYVHIMQVVHLSRMESISRIMMTELVIVIVIMVLTAN</sequence>
<keyword evidence="1" id="KW-0472">Membrane</keyword>
<dbReference type="EMBL" id="LAZR01025503">
    <property type="protein sequence ID" value="KKL71719.1"/>
    <property type="molecule type" value="Genomic_DNA"/>
</dbReference>
<proteinExistence type="predicted"/>
<comment type="caution">
    <text evidence="2">The sequence shown here is derived from an EMBL/GenBank/DDBJ whole genome shotgun (WGS) entry which is preliminary data.</text>
</comment>
<keyword evidence="1" id="KW-1133">Transmembrane helix</keyword>
<organism evidence="2">
    <name type="scientific">marine sediment metagenome</name>
    <dbReference type="NCBI Taxonomy" id="412755"/>
    <lineage>
        <taxon>unclassified sequences</taxon>
        <taxon>metagenomes</taxon>
        <taxon>ecological metagenomes</taxon>
    </lineage>
</organism>
<feature type="transmembrane region" description="Helical" evidence="1">
    <location>
        <begin position="62"/>
        <end position="82"/>
    </location>
</feature>
<name>A0A0F9ECL9_9ZZZZ</name>
<gene>
    <name evidence="2" type="ORF">LCGC14_2092080</name>
</gene>